<dbReference type="PANTHER" id="PTHR10044">
    <property type="entry name" value="INHIBITOR OF APOPTOSIS"/>
    <property type="match status" value="1"/>
</dbReference>
<dbReference type="OrthoDB" id="5855668at2759"/>
<protein>
    <recommendedName>
        <fullName evidence="2">Integrase catalytic domain-containing protein</fullName>
    </recommendedName>
</protein>
<evidence type="ECO:0000313" key="3">
    <source>
        <dbReference type="EMBL" id="CAF0959129.1"/>
    </source>
</evidence>
<dbReference type="Proteomes" id="UP000663829">
    <property type="component" value="Unassembled WGS sequence"/>
</dbReference>
<reference evidence="3" key="1">
    <citation type="submission" date="2021-02" db="EMBL/GenBank/DDBJ databases">
        <authorList>
            <person name="Nowell W R."/>
        </authorList>
    </citation>
    <scope>NUCLEOTIDE SEQUENCE</scope>
</reference>
<dbReference type="EMBL" id="CAJOBC010002452">
    <property type="protein sequence ID" value="CAF3733914.1"/>
    <property type="molecule type" value="Genomic_DNA"/>
</dbReference>
<dbReference type="InterPro" id="IPR001584">
    <property type="entry name" value="Integrase_cat-core"/>
</dbReference>
<dbReference type="Gene3D" id="3.30.420.10">
    <property type="entry name" value="Ribonuclease H-like superfamily/Ribonuclease H"/>
    <property type="match status" value="1"/>
</dbReference>
<feature type="compositionally biased region" description="Polar residues" evidence="1">
    <location>
        <begin position="9"/>
        <end position="26"/>
    </location>
</feature>
<dbReference type="EMBL" id="CAJNOQ010002452">
    <property type="protein sequence ID" value="CAF0959129.1"/>
    <property type="molecule type" value="Genomic_DNA"/>
</dbReference>
<proteinExistence type="predicted"/>
<dbReference type="InterPro" id="IPR001370">
    <property type="entry name" value="BIR_rpt"/>
</dbReference>
<dbReference type="PROSITE" id="PS01282">
    <property type="entry name" value="BIR_REPEAT_1"/>
    <property type="match status" value="1"/>
</dbReference>
<organism evidence="3 5">
    <name type="scientific">Didymodactylos carnosus</name>
    <dbReference type="NCBI Taxonomy" id="1234261"/>
    <lineage>
        <taxon>Eukaryota</taxon>
        <taxon>Metazoa</taxon>
        <taxon>Spiralia</taxon>
        <taxon>Gnathifera</taxon>
        <taxon>Rotifera</taxon>
        <taxon>Eurotatoria</taxon>
        <taxon>Bdelloidea</taxon>
        <taxon>Philodinida</taxon>
        <taxon>Philodinidae</taxon>
        <taxon>Didymodactylos</taxon>
    </lineage>
</organism>
<dbReference type="GO" id="GO:0005737">
    <property type="term" value="C:cytoplasm"/>
    <property type="evidence" value="ECO:0007669"/>
    <property type="project" value="TreeGrafter"/>
</dbReference>
<dbReference type="SUPFAM" id="SSF53098">
    <property type="entry name" value="Ribonuclease H-like"/>
    <property type="match status" value="1"/>
</dbReference>
<dbReference type="GO" id="GO:0003676">
    <property type="term" value="F:nucleic acid binding"/>
    <property type="evidence" value="ECO:0007669"/>
    <property type="project" value="InterPro"/>
</dbReference>
<evidence type="ECO:0000313" key="4">
    <source>
        <dbReference type="EMBL" id="CAF3733914.1"/>
    </source>
</evidence>
<keyword evidence="5" id="KW-1185">Reference proteome</keyword>
<dbReference type="InterPro" id="IPR036397">
    <property type="entry name" value="RNaseH_sf"/>
</dbReference>
<evidence type="ECO:0000259" key="2">
    <source>
        <dbReference type="PROSITE" id="PS50994"/>
    </source>
</evidence>
<dbReference type="InterPro" id="IPR012337">
    <property type="entry name" value="RNaseH-like_sf"/>
</dbReference>
<dbReference type="GO" id="GO:0005634">
    <property type="term" value="C:nucleus"/>
    <property type="evidence" value="ECO:0007669"/>
    <property type="project" value="TreeGrafter"/>
</dbReference>
<sequence length="1050" mass="119802">MNHDDSRKGQSFLTNDPCQPDENSFYKNGRDIVDDCAQDVAGLLYDCGPTKKDSKSESKRKRQRKEPAGVQTQMLDGTMKIPGLIELESTIKQRERSYKNWPMDGAPCVTEMIDSGFCYSGNGKEIVCFYCDLTHDHLTASDNPMTIHQTLSPNCPYVVSNYKKYIQLNSIPATADSDSGSLVSRGYYGIMQCSISPYKCLSARTASFLKWPAGAFPNASEAAKAGFYYSEEDSKIKCFCCGSSPPEWNPTHDPTANHLRWFPACTYAQQLNDSDPVRPARSLIEPDRSVTAPSLPNDDYNFVKISVPNVYDDNNGTNYFYVLRSQNQNNESILLAACSIINAPEHLKNEQYRQAFTKRYYENNVKEESKKEPSALFFALAVRMQTTTSVLPLQGRIVQPETKKFKNQDGEIAAASMRKPFICGSCHVANDFMYLSDQRQTIDRHVNNLLTEYKEITTEKLDDMCPLTRLSLGILERYYISIKSHEKFEKAFLRYLYVKACLFKENGQLPISTVAYNSGYILYTALTDPRCLIPLHLEFSLLKAIYKCIMDLEIPLESRKVPSSAKPQTDQEELSLLLFNVKHPVSGLISVTTRAMAKAQQLVTTDQGDQSLTTLPASSLDRSNTSNMLQDHFDVTTLQEEQDEDPVIQQKVTEVRADSNQHPYIWDGILYKLLSRNRGGTKLKLIYLSSSMIKPALLAYHDHPTATHFSAQRTYRKMKFKYWWPDMQSTIEDYVNSCLNQLMTALSQLLGHNHIYSTTYHPQTNGMVERFNATFAPQLAKLQNQESNNWDEFLPTVAFAYNTGQHFTTGCSPFKLRYGQDPKLPPDQPRTMNMLHQQRLAKLRYDTGRKDPKYEIGQLVLTKVQGVRSKLDEKYSKVPSKIINVKHPVYWVDDVNTNKTARVHVSDLHHEFITKNSWSYDRKKQLFNEDLRRKHPAFRFATITLTTQKVEIVPQIYYLNNQTTKSAIKYLIETIRACRITSFVLDTEADPSTNPAKPSMIQILPVPSFCCPTVVILVEVQWLPTLSSSHGQLIKKLCDIIFQRHHEFIA</sequence>
<feature type="domain" description="Integrase catalytic" evidence="2">
    <location>
        <begin position="659"/>
        <end position="821"/>
    </location>
</feature>
<evidence type="ECO:0000256" key="1">
    <source>
        <dbReference type="SAM" id="MobiDB-lite"/>
    </source>
</evidence>
<accession>A0A814DMI0</accession>
<feature type="region of interest" description="Disordered" evidence="1">
    <location>
        <begin position="1"/>
        <end position="26"/>
    </location>
</feature>
<dbReference type="SUPFAM" id="SSF57924">
    <property type="entry name" value="Inhibitor of apoptosis (IAP) repeat"/>
    <property type="match status" value="2"/>
</dbReference>
<dbReference type="SMART" id="SM00238">
    <property type="entry name" value="BIR"/>
    <property type="match status" value="2"/>
</dbReference>
<gene>
    <name evidence="3" type="ORF">GPM918_LOCUS11660</name>
    <name evidence="4" type="ORF">SRO942_LOCUS11661</name>
</gene>
<dbReference type="Pfam" id="PF00653">
    <property type="entry name" value="BIR"/>
    <property type="match status" value="2"/>
</dbReference>
<dbReference type="GO" id="GO:0015074">
    <property type="term" value="P:DNA integration"/>
    <property type="evidence" value="ECO:0007669"/>
    <property type="project" value="InterPro"/>
</dbReference>
<dbReference type="GO" id="GO:0051726">
    <property type="term" value="P:regulation of cell cycle"/>
    <property type="evidence" value="ECO:0007669"/>
    <property type="project" value="TreeGrafter"/>
</dbReference>
<dbReference type="PROSITE" id="PS50143">
    <property type="entry name" value="BIR_REPEAT_2"/>
    <property type="match status" value="2"/>
</dbReference>
<dbReference type="CDD" id="cd00022">
    <property type="entry name" value="BIR"/>
    <property type="match status" value="2"/>
</dbReference>
<name>A0A814DMI0_9BILA</name>
<dbReference type="Pfam" id="PF17921">
    <property type="entry name" value="Integrase_H2C2"/>
    <property type="match status" value="1"/>
</dbReference>
<evidence type="ECO:0000313" key="5">
    <source>
        <dbReference type="Proteomes" id="UP000663829"/>
    </source>
</evidence>
<comment type="caution">
    <text evidence="3">The sequence shown here is derived from an EMBL/GenBank/DDBJ whole genome shotgun (WGS) entry which is preliminary data.</text>
</comment>
<dbReference type="AlphaFoldDB" id="A0A814DMI0"/>
<feature type="region of interest" description="Disordered" evidence="1">
    <location>
        <begin position="45"/>
        <end position="72"/>
    </location>
</feature>
<dbReference type="Proteomes" id="UP000681722">
    <property type="component" value="Unassembled WGS sequence"/>
</dbReference>
<dbReference type="PROSITE" id="PS50994">
    <property type="entry name" value="INTEGRASE"/>
    <property type="match status" value="1"/>
</dbReference>
<dbReference type="InterPro" id="IPR050784">
    <property type="entry name" value="IAP"/>
</dbReference>
<dbReference type="InterPro" id="IPR041588">
    <property type="entry name" value="Integrase_H2C2"/>
</dbReference>
<dbReference type="Gene3D" id="1.10.1170.10">
    <property type="entry name" value="Inhibitor Of Apoptosis Protein (2mihbC-IAP-1), Chain A"/>
    <property type="match status" value="2"/>
</dbReference>
<dbReference type="PANTHER" id="PTHR10044:SF139">
    <property type="entry name" value="DEATH-ASSOCIATED INHIBITOR OF APOPTOSIS 2"/>
    <property type="match status" value="1"/>
</dbReference>